<dbReference type="GO" id="GO:0008782">
    <property type="term" value="F:adenosylhomocysteine nucleosidase activity"/>
    <property type="evidence" value="ECO:0007669"/>
    <property type="project" value="UniProtKB-EC"/>
</dbReference>
<proteinExistence type="predicted"/>
<keyword evidence="5" id="KW-0486">Methionine biosynthesis</keyword>
<organism evidence="7 8">
    <name type="scientific">Treponema phagedenis</name>
    <dbReference type="NCBI Taxonomy" id="162"/>
    <lineage>
        <taxon>Bacteria</taxon>
        <taxon>Pseudomonadati</taxon>
        <taxon>Spirochaetota</taxon>
        <taxon>Spirochaetia</taxon>
        <taxon>Spirochaetales</taxon>
        <taxon>Treponemataceae</taxon>
        <taxon>Treponema</taxon>
    </lineage>
</organism>
<dbReference type="Gene3D" id="3.40.50.1580">
    <property type="entry name" value="Nucleoside phosphorylase domain"/>
    <property type="match status" value="1"/>
</dbReference>
<dbReference type="InterPro" id="IPR035994">
    <property type="entry name" value="Nucleoside_phosphorylase_sf"/>
</dbReference>
<evidence type="ECO:0000256" key="4">
    <source>
        <dbReference type="ARBA" id="ARBA00022801"/>
    </source>
</evidence>
<dbReference type="CDD" id="cd09008">
    <property type="entry name" value="MTAN"/>
    <property type="match status" value="1"/>
</dbReference>
<dbReference type="NCBIfam" id="TIGR01704">
    <property type="entry name" value="MTA_SAH-Nsdase"/>
    <property type="match status" value="1"/>
</dbReference>
<reference evidence="7 8" key="1">
    <citation type="submission" date="2019-08" db="EMBL/GenBank/DDBJ databases">
        <authorList>
            <person name="Kuhnert P."/>
        </authorList>
    </citation>
    <scope>NUCLEOTIDE SEQUENCE [LARGE SCALE GENOMIC DNA]</scope>
    <source>
        <strain evidence="7 8">B36.5</strain>
    </source>
</reference>
<dbReference type="AlphaFoldDB" id="A0AAE6M857"/>
<evidence type="ECO:0000313" key="8">
    <source>
        <dbReference type="Proteomes" id="UP000323594"/>
    </source>
</evidence>
<dbReference type="EMBL" id="CP042817">
    <property type="protein sequence ID" value="QEJ97172.1"/>
    <property type="molecule type" value="Genomic_DNA"/>
</dbReference>
<keyword evidence="3" id="KW-0028">Amino-acid biosynthesis</keyword>
<evidence type="ECO:0000256" key="1">
    <source>
        <dbReference type="ARBA" id="ARBA00004945"/>
    </source>
</evidence>
<dbReference type="PANTHER" id="PTHR46832:SF1">
    <property type="entry name" value="5'-METHYLTHIOADENOSINE_S-ADENOSYLHOMOCYSTEINE NUCLEOSIDASE"/>
    <property type="match status" value="1"/>
</dbReference>
<name>A0AAE6M857_TREPH</name>
<dbReference type="GO" id="GO:0019284">
    <property type="term" value="P:L-methionine salvage from S-adenosylmethionine"/>
    <property type="evidence" value="ECO:0007669"/>
    <property type="project" value="TreeGrafter"/>
</dbReference>
<dbReference type="NCBIfam" id="NF004079">
    <property type="entry name" value="PRK05584.1"/>
    <property type="match status" value="1"/>
</dbReference>
<dbReference type="GO" id="GO:0005829">
    <property type="term" value="C:cytosol"/>
    <property type="evidence" value="ECO:0007669"/>
    <property type="project" value="TreeGrafter"/>
</dbReference>
<dbReference type="Pfam" id="PF01048">
    <property type="entry name" value="PNP_UDP_1"/>
    <property type="match status" value="1"/>
</dbReference>
<keyword evidence="4 7" id="KW-0378">Hydrolase</keyword>
<protein>
    <recommendedName>
        <fullName evidence="2">adenosylhomocysteine nucleosidase</fullName>
        <ecNumber evidence="2">3.2.2.9</ecNumber>
    </recommendedName>
</protein>
<dbReference type="SUPFAM" id="SSF53167">
    <property type="entry name" value="Purine and uridine phosphorylases"/>
    <property type="match status" value="1"/>
</dbReference>
<dbReference type="PANTHER" id="PTHR46832">
    <property type="entry name" value="5'-METHYLTHIOADENOSINE/S-ADENOSYLHOMOCYSTEINE NUCLEOSIDASE"/>
    <property type="match status" value="1"/>
</dbReference>
<keyword evidence="7" id="KW-0326">Glycosidase</keyword>
<dbReference type="GO" id="GO:0009164">
    <property type="term" value="P:nucleoside catabolic process"/>
    <property type="evidence" value="ECO:0007669"/>
    <property type="project" value="InterPro"/>
</dbReference>
<comment type="pathway">
    <text evidence="1">Amino-acid biosynthesis; L-methionine biosynthesis via salvage pathway; S-methyl-5-thio-alpha-D-ribose 1-phosphate from S-methyl-5'-thioadenosine (hydrolase route): step 1/2.</text>
</comment>
<accession>A0AAE6M857</accession>
<dbReference type="EC" id="3.2.2.9" evidence="2"/>
<evidence type="ECO:0000256" key="2">
    <source>
        <dbReference type="ARBA" id="ARBA00011974"/>
    </source>
</evidence>
<sequence length="277" mass="29895">MISIIKNTARADILKIGKIACCGNRGISIYLHDGGADMRIGIFGAVQQEVALIQEQLQGSSIQKANLIFYEGKLHNHEIVLVCGGVGKVNAALCTQILISEFKVDALINTGAGGGTADNIEVFDMVISTDTVQHDVDATAFGCPRGLVPNMDSAFWRADENLRNLAMKAFALCKEQYADEMKNCEQAVEGRIASGDIFVADSKLREKIIKEFEPLCVEMEGAAIAQTAAVNNVPFIILRCISDNAGKHASAKIAYDEFSKEAAKISALIVLEMLKLL</sequence>
<dbReference type="GO" id="GO:0008930">
    <property type="term" value="F:methylthioadenosine nucleosidase activity"/>
    <property type="evidence" value="ECO:0007669"/>
    <property type="project" value="InterPro"/>
</dbReference>
<dbReference type="InterPro" id="IPR010049">
    <property type="entry name" value="MTA_SAH_Nsdase"/>
</dbReference>
<evidence type="ECO:0000256" key="5">
    <source>
        <dbReference type="ARBA" id="ARBA00023167"/>
    </source>
</evidence>
<gene>
    <name evidence="7" type="ORF">FUT82_03670</name>
</gene>
<evidence type="ECO:0000259" key="6">
    <source>
        <dbReference type="Pfam" id="PF01048"/>
    </source>
</evidence>
<dbReference type="GO" id="GO:0019509">
    <property type="term" value="P:L-methionine salvage from methylthioadenosine"/>
    <property type="evidence" value="ECO:0007669"/>
    <property type="project" value="InterPro"/>
</dbReference>
<dbReference type="InterPro" id="IPR000845">
    <property type="entry name" value="Nucleoside_phosphorylase_d"/>
</dbReference>
<evidence type="ECO:0000313" key="7">
    <source>
        <dbReference type="EMBL" id="QEJ97172.1"/>
    </source>
</evidence>
<dbReference type="Proteomes" id="UP000323594">
    <property type="component" value="Chromosome"/>
</dbReference>
<feature type="domain" description="Nucleoside phosphorylase" evidence="6">
    <location>
        <begin position="39"/>
        <end position="274"/>
    </location>
</feature>
<evidence type="ECO:0000256" key="3">
    <source>
        <dbReference type="ARBA" id="ARBA00022605"/>
    </source>
</evidence>